<dbReference type="AlphaFoldDB" id="A0A1J7I7Q3"/>
<evidence type="ECO:0000313" key="2">
    <source>
        <dbReference type="Proteomes" id="UP000182658"/>
    </source>
</evidence>
<dbReference type="InParanoid" id="A0A1J7I7Q3"/>
<evidence type="ECO:0000313" key="1">
    <source>
        <dbReference type="EMBL" id="OIW23387.1"/>
    </source>
</evidence>
<dbReference type="Proteomes" id="UP000182658">
    <property type="component" value="Unassembled WGS sequence"/>
</dbReference>
<accession>A0A1J7I7Q3</accession>
<name>A0A1J7I7Q3_9PEZI</name>
<gene>
    <name evidence="1" type="ORF">CONLIGDRAFT_649426</name>
</gene>
<reference evidence="1 2" key="1">
    <citation type="submission" date="2016-10" db="EMBL/GenBank/DDBJ databases">
        <title>Draft genome sequence of Coniochaeta ligniaria NRRL30616, a lignocellulolytic fungus for bioabatement of inhibitors in plant biomass hydrolysates.</title>
        <authorList>
            <consortium name="DOE Joint Genome Institute"/>
            <person name="Jimenez D.J."/>
            <person name="Hector R.E."/>
            <person name="Riley R."/>
            <person name="Sun H."/>
            <person name="Grigoriev I.V."/>
            <person name="Van Elsas J.D."/>
            <person name="Nichols N.N."/>
        </authorList>
    </citation>
    <scope>NUCLEOTIDE SEQUENCE [LARGE SCALE GENOMIC DNA]</scope>
    <source>
        <strain evidence="1 2">NRRL 30616</strain>
    </source>
</reference>
<proteinExistence type="predicted"/>
<keyword evidence="2" id="KW-1185">Reference proteome</keyword>
<organism evidence="1 2">
    <name type="scientific">Coniochaeta ligniaria NRRL 30616</name>
    <dbReference type="NCBI Taxonomy" id="1408157"/>
    <lineage>
        <taxon>Eukaryota</taxon>
        <taxon>Fungi</taxon>
        <taxon>Dikarya</taxon>
        <taxon>Ascomycota</taxon>
        <taxon>Pezizomycotina</taxon>
        <taxon>Sordariomycetes</taxon>
        <taxon>Sordariomycetidae</taxon>
        <taxon>Coniochaetales</taxon>
        <taxon>Coniochaetaceae</taxon>
        <taxon>Coniochaeta</taxon>
    </lineage>
</organism>
<sequence length="193" mass="22238">MADFRKSLRYFTRGKKETKKIKYLYPYSASFNKAINNSLTKLGKYFTKLRRFTLRDLKLYKPYIIGFILDPRFNISSLKNVLSVSIPLIEEAKDLLIKEYTDLGEYLNLDETNISKSPTKATTSTSTSSKIVVNIGSSSIGKALNPKPFKRTKDKFEEFNIFLVKKEDTSKNNSNTELYSYFDLDLEDGEISI</sequence>
<dbReference type="EMBL" id="KV875106">
    <property type="protein sequence ID" value="OIW23387.1"/>
    <property type="molecule type" value="Genomic_DNA"/>
</dbReference>
<protein>
    <submittedName>
        <fullName evidence="1">Uncharacterized protein</fullName>
    </submittedName>
</protein>